<dbReference type="AlphaFoldDB" id="A0A0E9RQX0"/>
<sequence length="25" mass="2971">MHFIRQLKNLNVKSISYKNFSPSMS</sequence>
<proteinExistence type="predicted"/>
<organism evidence="1">
    <name type="scientific">Anguilla anguilla</name>
    <name type="common">European freshwater eel</name>
    <name type="synonym">Muraena anguilla</name>
    <dbReference type="NCBI Taxonomy" id="7936"/>
    <lineage>
        <taxon>Eukaryota</taxon>
        <taxon>Metazoa</taxon>
        <taxon>Chordata</taxon>
        <taxon>Craniata</taxon>
        <taxon>Vertebrata</taxon>
        <taxon>Euteleostomi</taxon>
        <taxon>Actinopterygii</taxon>
        <taxon>Neopterygii</taxon>
        <taxon>Teleostei</taxon>
        <taxon>Anguilliformes</taxon>
        <taxon>Anguillidae</taxon>
        <taxon>Anguilla</taxon>
    </lineage>
</organism>
<accession>A0A0E9RQX0</accession>
<name>A0A0E9RQX0_ANGAN</name>
<dbReference type="EMBL" id="GBXM01077854">
    <property type="protein sequence ID" value="JAH30723.1"/>
    <property type="molecule type" value="Transcribed_RNA"/>
</dbReference>
<reference evidence="1" key="1">
    <citation type="submission" date="2014-11" db="EMBL/GenBank/DDBJ databases">
        <authorList>
            <person name="Amaro Gonzalez C."/>
        </authorList>
    </citation>
    <scope>NUCLEOTIDE SEQUENCE</scope>
</reference>
<protein>
    <submittedName>
        <fullName evidence="1">Uncharacterized protein</fullName>
    </submittedName>
</protein>
<evidence type="ECO:0000313" key="1">
    <source>
        <dbReference type="EMBL" id="JAH30723.1"/>
    </source>
</evidence>
<reference evidence="1" key="2">
    <citation type="journal article" date="2015" name="Fish Shellfish Immunol.">
        <title>Early steps in the European eel (Anguilla anguilla)-Vibrio vulnificus interaction in the gills: Role of the RtxA13 toxin.</title>
        <authorList>
            <person name="Callol A."/>
            <person name="Pajuelo D."/>
            <person name="Ebbesson L."/>
            <person name="Teles M."/>
            <person name="MacKenzie S."/>
            <person name="Amaro C."/>
        </authorList>
    </citation>
    <scope>NUCLEOTIDE SEQUENCE</scope>
</reference>